<keyword evidence="5" id="KW-0378">Hydrolase</keyword>
<accession>A0A3M0IWP6</accession>
<dbReference type="Gene3D" id="3.30.70.270">
    <property type="match status" value="1"/>
</dbReference>
<keyword evidence="9" id="KW-1185">Reference proteome</keyword>
<dbReference type="OrthoDB" id="6773263at2759"/>
<dbReference type="PANTHER" id="PTHR41694">
    <property type="entry name" value="ENDOGENOUS RETROVIRUS GROUP K MEMBER POL PROTEIN"/>
    <property type="match status" value="1"/>
</dbReference>
<dbReference type="GO" id="GO:0003964">
    <property type="term" value="F:RNA-directed DNA polymerase activity"/>
    <property type="evidence" value="ECO:0007669"/>
    <property type="project" value="UniProtKB-KW"/>
</dbReference>
<evidence type="ECO:0000256" key="3">
    <source>
        <dbReference type="ARBA" id="ARBA00022722"/>
    </source>
</evidence>
<evidence type="ECO:0000256" key="5">
    <source>
        <dbReference type="ARBA" id="ARBA00022801"/>
    </source>
</evidence>
<keyword evidence="1" id="KW-0808">Transferase</keyword>
<keyword evidence="2" id="KW-0548">Nucleotidyltransferase</keyword>
<dbReference type="SUPFAM" id="SSF56672">
    <property type="entry name" value="DNA/RNA polymerases"/>
    <property type="match status" value="1"/>
</dbReference>
<dbReference type="AlphaFoldDB" id="A0A3M0IWP6"/>
<dbReference type="STRING" id="333673.A0A3M0IWP6"/>
<dbReference type="PANTHER" id="PTHR41694:SF3">
    <property type="entry name" value="RNA-DIRECTED DNA POLYMERASE-RELATED"/>
    <property type="match status" value="1"/>
</dbReference>
<dbReference type="EMBL" id="QRBI01000208">
    <property type="protein sequence ID" value="RMB93701.1"/>
    <property type="molecule type" value="Genomic_DNA"/>
</dbReference>
<organism evidence="8 9">
    <name type="scientific">Hirundo rustica rustica</name>
    <dbReference type="NCBI Taxonomy" id="333673"/>
    <lineage>
        <taxon>Eukaryota</taxon>
        <taxon>Metazoa</taxon>
        <taxon>Chordata</taxon>
        <taxon>Craniata</taxon>
        <taxon>Vertebrata</taxon>
        <taxon>Euteleostomi</taxon>
        <taxon>Archelosauria</taxon>
        <taxon>Archosauria</taxon>
        <taxon>Dinosauria</taxon>
        <taxon>Saurischia</taxon>
        <taxon>Theropoda</taxon>
        <taxon>Coelurosauria</taxon>
        <taxon>Aves</taxon>
        <taxon>Neognathae</taxon>
        <taxon>Neoaves</taxon>
        <taxon>Telluraves</taxon>
        <taxon>Australaves</taxon>
        <taxon>Passeriformes</taxon>
        <taxon>Sylvioidea</taxon>
        <taxon>Hirundinidae</taxon>
        <taxon>Hirundo</taxon>
    </lineage>
</organism>
<evidence type="ECO:0000256" key="1">
    <source>
        <dbReference type="ARBA" id="ARBA00022679"/>
    </source>
</evidence>
<sequence length="326" mass="37709">MTTLPHPTKVGETESLLDLIPDNDHDLAKPIVTTDSFYKPYRLRLTESLLLSDDEWHFVTLYPGEPGTWPRIEVTQLWKKPSSIMDDVLVCAPSDDVLTHMLDLTINTLIVAGFELQESKVQRMPPWRYLGLQIVKRTFVPQKLAIKKKIRTLVDVHQLCGVLNWVRPWLDLTTEDLAPLFELLKGGGELSSPGVVTPETEKALEEVRNIMSTWQANWYEPDLPFKFIIMERLPHLHGVIFQWDQTAKKDHGRGDPFLIIDWVFLSHQWSKRMTRPQELVAELIQKGRIRIREMARCNFECIHIPIGLKSGQITKAMLEHPLQENE</sequence>
<evidence type="ECO:0000313" key="8">
    <source>
        <dbReference type="EMBL" id="RMB93701.1"/>
    </source>
</evidence>
<dbReference type="Pfam" id="PF06817">
    <property type="entry name" value="RVT_thumb"/>
    <property type="match status" value="1"/>
</dbReference>
<dbReference type="Proteomes" id="UP000269221">
    <property type="component" value="Unassembled WGS sequence"/>
</dbReference>
<dbReference type="GO" id="GO:0004519">
    <property type="term" value="F:endonuclease activity"/>
    <property type="evidence" value="ECO:0007669"/>
    <property type="project" value="UniProtKB-KW"/>
</dbReference>
<evidence type="ECO:0000313" key="9">
    <source>
        <dbReference type="Proteomes" id="UP000269221"/>
    </source>
</evidence>
<dbReference type="InterPro" id="IPR043128">
    <property type="entry name" value="Rev_trsase/Diguanyl_cyclase"/>
</dbReference>
<dbReference type="InterPro" id="IPR043502">
    <property type="entry name" value="DNA/RNA_pol_sf"/>
</dbReference>
<keyword evidence="6" id="KW-0695">RNA-directed DNA polymerase</keyword>
<gene>
    <name evidence="8" type="ORF">DUI87_29931</name>
</gene>
<evidence type="ECO:0000256" key="6">
    <source>
        <dbReference type="ARBA" id="ARBA00022918"/>
    </source>
</evidence>
<comment type="caution">
    <text evidence="8">The sequence shown here is derived from an EMBL/GenBank/DDBJ whole genome shotgun (WGS) entry which is preliminary data.</text>
</comment>
<dbReference type="GO" id="GO:0035613">
    <property type="term" value="F:RNA stem-loop binding"/>
    <property type="evidence" value="ECO:0007669"/>
    <property type="project" value="TreeGrafter"/>
</dbReference>
<feature type="domain" description="Reverse transcriptase thumb" evidence="7">
    <location>
        <begin position="141"/>
        <end position="205"/>
    </location>
</feature>
<evidence type="ECO:0000256" key="4">
    <source>
        <dbReference type="ARBA" id="ARBA00022759"/>
    </source>
</evidence>
<evidence type="ECO:0000259" key="7">
    <source>
        <dbReference type="Pfam" id="PF06817"/>
    </source>
</evidence>
<keyword evidence="4" id="KW-0255">Endonuclease</keyword>
<protein>
    <recommendedName>
        <fullName evidence="7">Reverse transcriptase thumb domain-containing protein</fullName>
    </recommendedName>
</protein>
<dbReference type="InterPro" id="IPR010661">
    <property type="entry name" value="RVT_thumb"/>
</dbReference>
<name>A0A3M0IWP6_HIRRU</name>
<proteinExistence type="predicted"/>
<keyword evidence="3" id="KW-0540">Nuclease</keyword>
<reference evidence="8 9" key="1">
    <citation type="submission" date="2018-07" db="EMBL/GenBank/DDBJ databases">
        <title>A high quality draft genome assembly of the barn swallow (H. rustica rustica).</title>
        <authorList>
            <person name="Formenti G."/>
            <person name="Chiara M."/>
            <person name="Poveda L."/>
            <person name="Francoijs K.-J."/>
            <person name="Bonisoli-Alquati A."/>
            <person name="Canova L."/>
            <person name="Gianfranceschi L."/>
            <person name="Horner D.S."/>
            <person name="Saino N."/>
        </authorList>
    </citation>
    <scope>NUCLEOTIDE SEQUENCE [LARGE SCALE GENOMIC DNA]</scope>
    <source>
        <strain evidence="8">Chelidonia</strain>
        <tissue evidence="8">Blood</tissue>
    </source>
</reference>
<dbReference type="GO" id="GO:0016787">
    <property type="term" value="F:hydrolase activity"/>
    <property type="evidence" value="ECO:0007669"/>
    <property type="project" value="UniProtKB-KW"/>
</dbReference>
<evidence type="ECO:0000256" key="2">
    <source>
        <dbReference type="ARBA" id="ARBA00022695"/>
    </source>
</evidence>